<organism evidence="7 8">
    <name type="scientific">Rhizopogon vesiculosus</name>
    <dbReference type="NCBI Taxonomy" id="180088"/>
    <lineage>
        <taxon>Eukaryota</taxon>
        <taxon>Fungi</taxon>
        <taxon>Dikarya</taxon>
        <taxon>Basidiomycota</taxon>
        <taxon>Agaricomycotina</taxon>
        <taxon>Agaricomycetes</taxon>
        <taxon>Agaricomycetidae</taxon>
        <taxon>Boletales</taxon>
        <taxon>Suillineae</taxon>
        <taxon>Rhizopogonaceae</taxon>
        <taxon>Rhizopogon</taxon>
    </lineage>
</organism>
<sequence>MRLESKSSSAVLRFPKHAGLTLSTKDIDTGAQLIAESTSALDPEEALRVRIQFMDKTALGSAAILGIQEATHLTANHINLCIWAITLACHAAYTNFVGLVVVRLLLGASEGSITAGFLIASSMFYTRTEQTLRVGYWFLMNGVAQIISGLISFGVLHIKTAANDHHWPIDVDTCYIVLVLIP</sequence>
<comment type="caution">
    <text evidence="7">The sequence shown here is derived from an EMBL/GenBank/DDBJ whole genome shotgun (WGS) entry which is preliminary data.</text>
</comment>
<dbReference type="AlphaFoldDB" id="A0A1J8QFZ3"/>
<feature type="transmembrane region" description="Helical" evidence="6">
    <location>
        <begin position="80"/>
        <end position="98"/>
    </location>
</feature>
<keyword evidence="8" id="KW-1185">Reference proteome</keyword>
<dbReference type="InterPro" id="IPR036259">
    <property type="entry name" value="MFS_trans_sf"/>
</dbReference>
<keyword evidence="4 6" id="KW-1133">Transmembrane helix</keyword>
<gene>
    <name evidence="7" type="ORF">AZE42_09923</name>
</gene>
<evidence type="ECO:0000256" key="3">
    <source>
        <dbReference type="ARBA" id="ARBA00022692"/>
    </source>
</evidence>
<evidence type="ECO:0008006" key="9">
    <source>
        <dbReference type="Google" id="ProtNLM"/>
    </source>
</evidence>
<evidence type="ECO:0000313" key="7">
    <source>
        <dbReference type="EMBL" id="OJA19853.1"/>
    </source>
</evidence>
<dbReference type="SUPFAM" id="SSF103473">
    <property type="entry name" value="MFS general substrate transporter"/>
    <property type="match status" value="1"/>
</dbReference>
<dbReference type="GO" id="GO:0016020">
    <property type="term" value="C:membrane"/>
    <property type="evidence" value="ECO:0007669"/>
    <property type="project" value="UniProtKB-SubCell"/>
</dbReference>
<keyword evidence="2" id="KW-0813">Transport</keyword>
<dbReference type="STRING" id="180088.A0A1J8QFZ3"/>
<evidence type="ECO:0000313" key="8">
    <source>
        <dbReference type="Proteomes" id="UP000183567"/>
    </source>
</evidence>
<keyword evidence="5 6" id="KW-0472">Membrane</keyword>
<dbReference type="GO" id="GO:0022857">
    <property type="term" value="F:transmembrane transporter activity"/>
    <property type="evidence" value="ECO:0007669"/>
    <property type="project" value="TreeGrafter"/>
</dbReference>
<dbReference type="PANTHER" id="PTHR43791">
    <property type="entry name" value="PERMEASE-RELATED"/>
    <property type="match status" value="1"/>
</dbReference>
<dbReference type="Gene3D" id="1.20.1250.20">
    <property type="entry name" value="MFS general substrate transporter like domains"/>
    <property type="match status" value="1"/>
</dbReference>
<dbReference type="EMBL" id="LVVM01000830">
    <property type="protein sequence ID" value="OJA19853.1"/>
    <property type="molecule type" value="Genomic_DNA"/>
</dbReference>
<dbReference type="Proteomes" id="UP000183567">
    <property type="component" value="Unassembled WGS sequence"/>
</dbReference>
<protein>
    <recommendedName>
        <fullName evidence="9">Major facilitator superfamily (MFS) profile domain-containing protein</fullName>
    </recommendedName>
</protein>
<dbReference type="OrthoDB" id="6730379at2759"/>
<evidence type="ECO:0000256" key="4">
    <source>
        <dbReference type="ARBA" id="ARBA00022989"/>
    </source>
</evidence>
<evidence type="ECO:0000256" key="6">
    <source>
        <dbReference type="SAM" id="Phobius"/>
    </source>
</evidence>
<evidence type="ECO:0000256" key="2">
    <source>
        <dbReference type="ARBA" id="ARBA00022448"/>
    </source>
</evidence>
<proteinExistence type="predicted"/>
<name>A0A1J8QFZ3_9AGAM</name>
<reference evidence="7 8" key="1">
    <citation type="submission" date="2016-03" db="EMBL/GenBank/DDBJ databases">
        <title>Comparative genomics of the ectomycorrhizal sister species Rhizopogon vinicolor and Rhizopogon vesiculosus (Basidiomycota: Boletales) reveals a divergence of the mating type B locus.</title>
        <authorList>
            <person name="Mujic A.B."/>
            <person name="Kuo A."/>
            <person name="Tritt A."/>
            <person name="Lipzen A."/>
            <person name="Chen C."/>
            <person name="Johnson J."/>
            <person name="Sharma A."/>
            <person name="Barry K."/>
            <person name="Grigoriev I.V."/>
            <person name="Spatafora J.W."/>
        </authorList>
    </citation>
    <scope>NUCLEOTIDE SEQUENCE [LARGE SCALE GENOMIC DNA]</scope>
    <source>
        <strain evidence="7 8">AM-OR11-056</strain>
    </source>
</reference>
<comment type="subcellular location">
    <subcellularLocation>
        <location evidence="1">Membrane</location>
        <topology evidence="1">Multi-pass membrane protein</topology>
    </subcellularLocation>
</comment>
<feature type="transmembrane region" description="Helical" evidence="6">
    <location>
        <begin position="137"/>
        <end position="158"/>
    </location>
</feature>
<accession>A0A1J8QFZ3</accession>
<evidence type="ECO:0000256" key="5">
    <source>
        <dbReference type="ARBA" id="ARBA00023136"/>
    </source>
</evidence>
<evidence type="ECO:0000256" key="1">
    <source>
        <dbReference type="ARBA" id="ARBA00004141"/>
    </source>
</evidence>
<dbReference type="PANTHER" id="PTHR43791:SF63">
    <property type="entry name" value="HIGH AFFINITY CYSTEINE TRANSPORTER"/>
    <property type="match status" value="1"/>
</dbReference>
<keyword evidence="3 6" id="KW-0812">Transmembrane</keyword>